<evidence type="ECO:0000313" key="2">
    <source>
        <dbReference type="EMBL" id="GFZ08514.1"/>
    </source>
</evidence>
<dbReference type="AlphaFoldDB" id="A0A7J0GCK3"/>
<sequence length="151" mass="16632">MREMRDGGHLRHLPPSQTTVTSHNAASPTNWSLSSGLDAIVANKMKDNGRDSKDFLLLILRAREPDIVSSTVFTAIRLAAYELLLGGCSTTSSSIIYLVAGNPEVEKKLLEEIDGFGPLDQIPTANYLQLKFPYLDQARLKSLGIYSHPDF</sequence>
<dbReference type="InterPro" id="IPR036396">
    <property type="entry name" value="Cyt_P450_sf"/>
</dbReference>
<comment type="caution">
    <text evidence="2">The sequence shown here is derived from an EMBL/GenBank/DDBJ whole genome shotgun (WGS) entry which is preliminary data.</text>
</comment>
<feature type="region of interest" description="Disordered" evidence="1">
    <location>
        <begin position="1"/>
        <end position="28"/>
    </location>
</feature>
<gene>
    <name evidence="2" type="ORF">Acr_20g0003220</name>
</gene>
<reference evidence="2 3" key="1">
    <citation type="submission" date="2019-07" db="EMBL/GenBank/DDBJ databases">
        <title>De Novo Assembly of kiwifruit Actinidia rufa.</title>
        <authorList>
            <person name="Sugita-Konishi S."/>
            <person name="Sato K."/>
            <person name="Mori E."/>
            <person name="Abe Y."/>
            <person name="Kisaki G."/>
            <person name="Hamano K."/>
            <person name="Suezawa K."/>
            <person name="Otani M."/>
            <person name="Fukuda T."/>
            <person name="Manabe T."/>
            <person name="Gomi K."/>
            <person name="Tabuchi M."/>
            <person name="Akimitsu K."/>
            <person name="Kataoka I."/>
        </authorList>
    </citation>
    <scope>NUCLEOTIDE SEQUENCE [LARGE SCALE GENOMIC DNA]</scope>
    <source>
        <strain evidence="3">cv. Fuchu</strain>
    </source>
</reference>
<dbReference type="GO" id="GO:0004497">
    <property type="term" value="F:monooxygenase activity"/>
    <property type="evidence" value="ECO:0007669"/>
    <property type="project" value="InterPro"/>
</dbReference>
<dbReference type="PANTHER" id="PTHR24301">
    <property type="entry name" value="THROMBOXANE-A SYNTHASE"/>
    <property type="match status" value="1"/>
</dbReference>
<dbReference type="EMBL" id="BJWL01000020">
    <property type="protein sequence ID" value="GFZ08514.1"/>
    <property type="molecule type" value="Genomic_DNA"/>
</dbReference>
<dbReference type="SUPFAM" id="SSF48264">
    <property type="entry name" value="Cytochrome P450"/>
    <property type="match status" value="1"/>
</dbReference>
<name>A0A7J0GCK3_9ERIC</name>
<organism evidence="2 3">
    <name type="scientific">Actinidia rufa</name>
    <dbReference type="NCBI Taxonomy" id="165716"/>
    <lineage>
        <taxon>Eukaryota</taxon>
        <taxon>Viridiplantae</taxon>
        <taxon>Streptophyta</taxon>
        <taxon>Embryophyta</taxon>
        <taxon>Tracheophyta</taxon>
        <taxon>Spermatophyta</taxon>
        <taxon>Magnoliopsida</taxon>
        <taxon>eudicotyledons</taxon>
        <taxon>Gunneridae</taxon>
        <taxon>Pentapetalae</taxon>
        <taxon>asterids</taxon>
        <taxon>Ericales</taxon>
        <taxon>Actinidiaceae</taxon>
        <taxon>Actinidia</taxon>
    </lineage>
</organism>
<dbReference type="PANTHER" id="PTHR24301:SF2">
    <property type="entry name" value="THROMBOXANE-A SYNTHASE"/>
    <property type="match status" value="1"/>
</dbReference>
<evidence type="ECO:0000256" key="1">
    <source>
        <dbReference type="SAM" id="MobiDB-lite"/>
    </source>
</evidence>
<dbReference type="InterPro" id="IPR001128">
    <property type="entry name" value="Cyt_P450"/>
</dbReference>
<keyword evidence="3" id="KW-1185">Reference proteome</keyword>
<dbReference type="Pfam" id="PF00067">
    <property type="entry name" value="p450"/>
    <property type="match status" value="1"/>
</dbReference>
<proteinExistence type="predicted"/>
<dbReference type="Proteomes" id="UP000585474">
    <property type="component" value="Unassembled WGS sequence"/>
</dbReference>
<dbReference type="GO" id="GO:0005506">
    <property type="term" value="F:iron ion binding"/>
    <property type="evidence" value="ECO:0007669"/>
    <property type="project" value="InterPro"/>
</dbReference>
<accession>A0A7J0GCK3</accession>
<dbReference type="GO" id="GO:0020037">
    <property type="term" value="F:heme binding"/>
    <property type="evidence" value="ECO:0007669"/>
    <property type="project" value="InterPro"/>
</dbReference>
<dbReference type="Gene3D" id="1.10.630.10">
    <property type="entry name" value="Cytochrome P450"/>
    <property type="match status" value="1"/>
</dbReference>
<protein>
    <submittedName>
        <fullName evidence="2">Uncharacterized protein</fullName>
    </submittedName>
</protein>
<feature type="compositionally biased region" description="Polar residues" evidence="1">
    <location>
        <begin position="15"/>
        <end position="28"/>
    </location>
</feature>
<dbReference type="OrthoDB" id="1470350at2759"/>
<dbReference type="GO" id="GO:0016705">
    <property type="term" value="F:oxidoreductase activity, acting on paired donors, with incorporation or reduction of molecular oxygen"/>
    <property type="evidence" value="ECO:0007669"/>
    <property type="project" value="InterPro"/>
</dbReference>
<evidence type="ECO:0000313" key="3">
    <source>
        <dbReference type="Proteomes" id="UP000585474"/>
    </source>
</evidence>